<evidence type="ECO:0000313" key="2">
    <source>
        <dbReference type="EMBL" id="KAK7308945.1"/>
    </source>
</evidence>
<feature type="compositionally biased region" description="Basic and acidic residues" evidence="1">
    <location>
        <begin position="1"/>
        <end position="11"/>
    </location>
</feature>
<name>A0AAN9PR56_CLITE</name>
<reference evidence="2 3" key="1">
    <citation type="submission" date="2024-01" db="EMBL/GenBank/DDBJ databases">
        <title>The genomes of 5 underutilized Papilionoideae crops provide insights into root nodulation and disease resistance.</title>
        <authorList>
            <person name="Yuan L."/>
        </authorList>
    </citation>
    <scope>NUCLEOTIDE SEQUENCE [LARGE SCALE GENOMIC DNA]</scope>
    <source>
        <strain evidence="2">LY-2023</strain>
        <tissue evidence="2">Leaf</tissue>
    </source>
</reference>
<dbReference type="PANTHER" id="PTHR33978:SF4">
    <property type="entry name" value="SERINE_THREONINE-KINASE"/>
    <property type="match status" value="1"/>
</dbReference>
<dbReference type="Proteomes" id="UP001359559">
    <property type="component" value="Unassembled WGS sequence"/>
</dbReference>
<evidence type="ECO:0000313" key="3">
    <source>
        <dbReference type="Proteomes" id="UP001359559"/>
    </source>
</evidence>
<sequence>MEKVLFQEKKHSQISATKSSSTPNVWDCGSTLYDSFELNSFKRQLDSAIASSPRTFSMPHLAERRVAVAERHQPSRKSFNISRSVQKLLRTVFKSSNKSTRFQVGEKLSRERNLYVVYDKSGTVLSTIPEGPEFEIGYDALSPEISSLLRRSASDRFTATPFGISCA</sequence>
<keyword evidence="3" id="KW-1185">Reference proteome</keyword>
<protein>
    <submittedName>
        <fullName evidence="2">Uncharacterized protein</fullName>
    </submittedName>
</protein>
<dbReference type="EMBL" id="JAYKXN010000002">
    <property type="protein sequence ID" value="KAK7308945.1"/>
    <property type="molecule type" value="Genomic_DNA"/>
</dbReference>
<feature type="region of interest" description="Disordered" evidence="1">
    <location>
        <begin position="1"/>
        <end position="23"/>
    </location>
</feature>
<gene>
    <name evidence="2" type="ORF">RJT34_05298</name>
</gene>
<dbReference type="AlphaFoldDB" id="A0AAN9PR56"/>
<comment type="caution">
    <text evidence="2">The sequence shown here is derived from an EMBL/GenBank/DDBJ whole genome shotgun (WGS) entry which is preliminary data.</text>
</comment>
<organism evidence="2 3">
    <name type="scientific">Clitoria ternatea</name>
    <name type="common">Butterfly pea</name>
    <dbReference type="NCBI Taxonomy" id="43366"/>
    <lineage>
        <taxon>Eukaryota</taxon>
        <taxon>Viridiplantae</taxon>
        <taxon>Streptophyta</taxon>
        <taxon>Embryophyta</taxon>
        <taxon>Tracheophyta</taxon>
        <taxon>Spermatophyta</taxon>
        <taxon>Magnoliopsida</taxon>
        <taxon>eudicotyledons</taxon>
        <taxon>Gunneridae</taxon>
        <taxon>Pentapetalae</taxon>
        <taxon>rosids</taxon>
        <taxon>fabids</taxon>
        <taxon>Fabales</taxon>
        <taxon>Fabaceae</taxon>
        <taxon>Papilionoideae</taxon>
        <taxon>50 kb inversion clade</taxon>
        <taxon>NPAAA clade</taxon>
        <taxon>indigoferoid/millettioid clade</taxon>
        <taxon>Phaseoleae</taxon>
        <taxon>Clitoria</taxon>
    </lineage>
</organism>
<accession>A0AAN9PR56</accession>
<evidence type="ECO:0000256" key="1">
    <source>
        <dbReference type="SAM" id="MobiDB-lite"/>
    </source>
</evidence>
<dbReference type="PANTHER" id="PTHR33978">
    <property type="entry name" value="SERINE/THREONINE-KINASE"/>
    <property type="match status" value="1"/>
</dbReference>
<proteinExistence type="predicted"/>
<feature type="compositionally biased region" description="Polar residues" evidence="1">
    <location>
        <begin position="13"/>
        <end position="23"/>
    </location>
</feature>